<evidence type="ECO:0008006" key="3">
    <source>
        <dbReference type="Google" id="ProtNLM"/>
    </source>
</evidence>
<keyword evidence="2" id="KW-1185">Reference proteome</keyword>
<protein>
    <recommendedName>
        <fullName evidence="3">Metallothionein</fullName>
    </recommendedName>
</protein>
<dbReference type="AlphaFoldDB" id="I7C6X8"/>
<sequence>MVAVPPAAAVGGLAIYDSVSNTQRSEEQQSNCCSGECKECPDSCKDKCECKGTEGCCSSCSKPSR</sequence>
<dbReference type="EMBL" id="CP003731">
    <property type="protein sequence ID" value="AFO52307.1"/>
    <property type="molecule type" value="Genomic_DNA"/>
</dbReference>
<evidence type="ECO:0000313" key="1">
    <source>
        <dbReference type="EMBL" id="AFO52307.1"/>
    </source>
</evidence>
<proteinExistence type="predicted"/>
<accession>I7C6X8</accession>
<gene>
    <name evidence="1" type="ordered locus">MHLP_03635</name>
</gene>
<dbReference type="Proteomes" id="UP000006502">
    <property type="component" value="Chromosome"/>
</dbReference>
<dbReference type="KEGG" id="mhl:MHLP_03635"/>
<organism evidence="1 2">
    <name type="scientific">Mycoplasma haematolamae (strain Purdue)</name>
    <dbReference type="NCBI Taxonomy" id="1212765"/>
    <lineage>
        <taxon>Bacteria</taxon>
        <taxon>Bacillati</taxon>
        <taxon>Mycoplasmatota</taxon>
        <taxon>Mollicutes</taxon>
        <taxon>Mycoplasmataceae</taxon>
        <taxon>Mycoplasma</taxon>
    </lineage>
</organism>
<reference evidence="2" key="2">
    <citation type="submission" date="2012-07" db="EMBL/GenBank/DDBJ databases">
        <title>Complete genome sequence of 'Candidatus Mycoplasma haemolamae'.</title>
        <authorList>
            <person name="Guimaraes A.M.S."/>
            <person name="Toth B."/>
            <person name="Santos A.P."/>
            <person name="Nascimento N.C."/>
            <person name="Sojka J.E."/>
            <person name="Messick J.B."/>
        </authorList>
    </citation>
    <scope>NUCLEOTIDE SEQUENCE [LARGE SCALE GENOMIC DNA]</scope>
    <source>
        <strain evidence="2">Purdue</strain>
    </source>
</reference>
<reference evidence="1 2" key="1">
    <citation type="journal article" date="2012" name="J. Bacteriol.">
        <title>Genome Sequence of "Candidatus Mycoplasma haemolamae" Strain Purdue, a Red Blood Cell Pathogen of Alpacas (Vicugna pacos) and Llamas (Lama glama).</title>
        <authorList>
            <person name="Guimaraes A.M."/>
            <person name="Toth B."/>
            <person name="Santos A.P."/>
            <person name="do Nascimento N.C."/>
            <person name="Kritchevsky J.E."/>
            <person name="Messick J.B."/>
        </authorList>
    </citation>
    <scope>NUCLEOTIDE SEQUENCE [LARGE SCALE GENOMIC DNA]</scope>
    <source>
        <strain evidence="1 2">Purdue</strain>
    </source>
</reference>
<evidence type="ECO:0000313" key="2">
    <source>
        <dbReference type="Proteomes" id="UP000006502"/>
    </source>
</evidence>
<name>I7C6X8_MYCHA</name>
<dbReference type="HOGENOM" id="CLU_2845120_0_0_14"/>
<dbReference type="STRING" id="1212765.MHLP_03635"/>
<dbReference type="PATRIC" id="fig|1212765.3.peg.824"/>